<comment type="caution">
    <text evidence="1">The sequence shown here is derived from an EMBL/GenBank/DDBJ whole genome shotgun (WGS) entry which is preliminary data.</text>
</comment>
<evidence type="ECO:0000313" key="2">
    <source>
        <dbReference type="Proteomes" id="UP001060215"/>
    </source>
</evidence>
<evidence type="ECO:0000313" key="1">
    <source>
        <dbReference type="EMBL" id="KAI7995781.1"/>
    </source>
</evidence>
<gene>
    <name evidence="1" type="ORF">LOK49_LG11G00998</name>
</gene>
<sequence>MNRIHLTNPTRQSNTEIKQVIAEVPSKQNKSGYIESSDEPYSSNKSYKSKHLPR</sequence>
<protein>
    <submittedName>
        <fullName evidence="1">Uncharacterized protein</fullName>
    </submittedName>
</protein>
<reference evidence="1 2" key="1">
    <citation type="journal article" date="2022" name="Plant J.">
        <title>Chromosome-level genome of Camellia lanceoleosa provides a valuable resource for understanding genome evolution and self-incompatibility.</title>
        <authorList>
            <person name="Gong W."/>
            <person name="Xiao S."/>
            <person name="Wang L."/>
            <person name="Liao Z."/>
            <person name="Chang Y."/>
            <person name="Mo W."/>
            <person name="Hu G."/>
            <person name="Li W."/>
            <person name="Zhao G."/>
            <person name="Zhu H."/>
            <person name="Hu X."/>
            <person name="Ji K."/>
            <person name="Xiang X."/>
            <person name="Song Q."/>
            <person name="Yuan D."/>
            <person name="Jin S."/>
            <person name="Zhang L."/>
        </authorList>
    </citation>
    <scope>NUCLEOTIDE SEQUENCE [LARGE SCALE GENOMIC DNA]</scope>
    <source>
        <strain evidence="1">SQ_2022a</strain>
    </source>
</reference>
<accession>A0ACC0G7Z7</accession>
<organism evidence="1 2">
    <name type="scientific">Camellia lanceoleosa</name>
    <dbReference type="NCBI Taxonomy" id="1840588"/>
    <lineage>
        <taxon>Eukaryota</taxon>
        <taxon>Viridiplantae</taxon>
        <taxon>Streptophyta</taxon>
        <taxon>Embryophyta</taxon>
        <taxon>Tracheophyta</taxon>
        <taxon>Spermatophyta</taxon>
        <taxon>Magnoliopsida</taxon>
        <taxon>eudicotyledons</taxon>
        <taxon>Gunneridae</taxon>
        <taxon>Pentapetalae</taxon>
        <taxon>asterids</taxon>
        <taxon>Ericales</taxon>
        <taxon>Theaceae</taxon>
        <taxon>Camellia</taxon>
    </lineage>
</organism>
<proteinExistence type="predicted"/>
<keyword evidence="2" id="KW-1185">Reference proteome</keyword>
<dbReference type="Proteomes" id="UP001060215">
    <property type="component" value="Chromosome 12"/>
</dbReference>
<name>A0ACC0G7Z7_9ERIC</name>
<dbReference type="EMBL" id="CM045769">
    <property type="protein sequence ID" value="KAI7995781.1"/>
    <property type="molecule type" value="Genomic_DNA"/>
</dbReference>